<dbReference type="Proteomes" id="UP000275368">
    <property type="component" value="Chromosome"/>
</dbReference>
<accession>A0A3G9IUX1</accession>
<dbReference type="InterPro" id="IPR020288">
    <property type="entry name" value="Sheath_initiator"/>
</dbReference>
<dbReference type="OrthoDB" id="89089at2"/>
<reference evidence="1 2" key="1">
    <citation type="submission" date="2018-11" db="EMBL/GenBank/DDBJ databases">
        <title>Complete genome sequence of Paenibacillus baekrokdamisoli strain KCTC 33723.</title>
        <authorList>
            <person name="Kang S.W."/>
            <person name="Lee K.C."/>
            <person name="Kim K.K."/>
            <person name="Kim J.S."/>
            <person name="Kim D.S."/>
            <person name="Ko S.H."/>
            <person name="Yang S.H."/>
            <person name="Lee J.S."/>
        </authorList>
    </citation>
    <scope>NUCLEOTIDE SEQUENCE [LARGE SCALE GENOMIC DNA]</scope>
    <source>
        <strain evidence="1 2">KCTC 33723</strain>
    </source>
</reference>
<dbReference type="KEGG" id="pbk:Back11_12100"/>
<evidence type="ECO:0000313" key="2">
    <source>
        <dbReference type="Proteomes" id="UP000275368"/>
    </source>
</evidence>
<name>A0A3G9IUX1_9BACL</name>
<evidence type="ECO:0000313" key="1">
    <source>
        <dbReference type="EMBL" id="BBH19865.1"/>
    </source>
</evidence>
<proteinExistence type="predicted"/>
<dbReference type="Pfam" id="PF10934">
    <property type="entry name" value="Sheath_initiator"/>
    <property type="match status" value="1"/>
</dbReference>
<dbReference type="EMBL" id="AP019308">
    <property type="protein sequence ID" value="BBH19865.1"/>
    <property type="molecule type" value="Genomic_DNA"/>
</dbReference>
<dbReference type="RefSeq" id="WP_125654523.1">
    <property type="nucleotide sequence ID" value="NZ_AP019308.1"/>
</dbReference>
<sequence>MVLPIGGISAALQEVVSEPSLTYRLDPTLGRIVGLIDGLEAVKQSVYKILQTERFVYPIYSSNYGCELIRNDNITIEFERWITDALTQDDRIEGISDFEYTQSGDTATLSFSVESTFGKFNVSTGGGNTNV</sequence>
<keyword evidence="2" id="KW-1185">Reference proteome</keyword>
<organism evidence="1 2">
    <name type="scientific">Paenibacillus baekrokdamisoli</name>
    <dbReference type="NCBI Taxonomy" id="1712516"/>
    <lineage>
        <taxon>Bacteria</taxon>
        <taxon>Bacillati</taxon>
        <taxon>Bacillota</taxon>
        <taxon>Bacilli</taxon>
        <taxon>Bacillales</taxon>
        <taxon>Paenibacillaceae</taxon>
        <taxon>Paenibacillus</taxon>
    </lineage>
</organism>
<protein>
    <submittedName>
        <fullName evidence="1">Uncharacterized protein</fullName>
    </submittedName>
</protein>
<gene>
    <name evidence="1" type="ORF">Back11_12100</name>
</gene>
<dbReference type="AlphaFoldDB" id="A0A3G9IUX1"/>
<dbReference type="SUPFAM" id="SSF160719">
    <property type="entry name" value="gpW/gp25-like"/>
    <property type="match status" value="1"/>
</dbReference>